<organism evidence="1 2">
    <name type="scientific">Racocetra persica</name>
    <dbReference type="NCBI Taxonomy" id="160502"/>
    <lineage>
        <taxon>Eukaryota</taxon>
        <taxon>Fungi</taxon>
        <taxon>Fungi incertae sedis</taxon>
        <taxon>Mucoromycota</taxon>
        <taxon>Glomeromycotina</taxon>
        <taxon>Glomeromycetes</taxon>
        <taxon>Diversisporales</taxon>
        <taxon>Gigasporaceae</taxon>
        <taxon>Racocetra</taxon>
    </lineage>
</organism>
<feature type="non-terminal residue" evidence="1">
    <location>
        <position position="1"/>
    </location>
</feature>
<evidence type="ECO:0000313" key="2">
    <source>
        <dbReference type="Proteomes" id="UP000789920"/>
    </source>
</evidence>
<comment type="caution">
    <text evidence="1">The sequence shown here is derived from an EMBL/GenBank/DDBJ whole genome shotgun (WGS) entry which is preliminary data.</text>
</comment>
<accession>A0ACA9NKQ6</accession>
<dbReference type="EMBL" id="CAJVQC010014802">
    <property type="protein sequence ID" value="CAG8660907.1"/>
    <property type="molecule type" value="Genomic_DNA"/>
</dbReference>
<proteinExistence type="predicted"/>
<protein>
    <submittedName>
        <fullName evidence="1">8977_t:CDS:1</fullName>
    </submittedName>
</protein>
<dbReference type="Proteomes" id="UP000789920">
    <property type="component" value="Unassembled WGS sequence"/>
</dbReference>
<keyword evidence="2" id="KW-1185">Reference proteome</keyword>
<gene>
    <name evidence="1" type="ORF">RPERSI_LOCUS8272</name>
</gene>
<name>A0ACA9NKQ6_9GLOM</name>
<evidence type="ECO:0000313" key="1">
    <source>
        <dbReference type="EMBL" id="CAG8660907.1"/>
    </source>
</evidence>
<reference evidence="1" key="1">
    <citation type="submission" date="2021-06" db="EMBL/GenBank/DDBJ databases">
        <authorList>
            <person name="Kallberg Y."/>
            <person name="Tangrot J."/>
            <person name="Rosling A."/>
        </authorList>
    </citation>
    <scope>NUCLEOTIDE SEQUENCE</scope>
    <source>
        <strain evidence="1">MA461A</strain>
    </source>
</reference>
<sequence>GEIVDAENLRLQTKNYELLQRIIMLNGDKDELICENIYLKNRNDELTNEKNQLEANNIQIHEANKNLTQLNTALRIVLRDAEDE</sequence>